<dbReference type="Proteomes" id="UP001520878">
    <property type="component" value="Unassembled WGS sequence"/>
</dbReference>
<keyword evidence="1" id="KW-0472">Membrane</keyword>
<dbReference type="RefSeq" id="WP_229159213.1">
    <property type="nucleotide sequence ID" value="NZ_JAJEWP010000001.1"/>
</dbReference>
<comment type="caution">
    <text evidence="2">The sequence shown here is derived from an EMBL/GenBank/DDBJ whole genome shotgun (WGS) entry which is preliminary data.</text>
</comment>
<name>A0ABS8G6Y3_9ALTE</name>
<dbReference type="EMBL" id="JAJEWP010000001">
    <property type="protein sequence ID" value="MCC2616283.1"/>
    <property type="molecule type" value="Genomic_DNA"/>
</dbReference>
<evidence type="ECO:0000313" key="3">
    <source>
        <dbReference type="Proteomes" id="UP001520878"/>
    </source>
</evidence>
<organism evidence="2 3">
    <name type="scientific">Fluctibacter halophilus</name>
    <dbReference type="NCBI Taxonomy" id="226011"/>
    <lineage>
        <taxon>Bacteria</taxon>
        <taxon>Pseudomonadati</taxon>
        <taxon>Pseudomonadota</taxon>
        <taxon>Gammaproteobacteria</taxon>
        <taxon>Alteromonadales</taxon>
        <taxon>Alteromonadaceae</taxon>
        <taxon>Fluctibacter</taxon>
    </lineage>
</organism>
<keyword evidence="3" id="KW-1185">Reference proteome</keyword>
<evidence type="ECO:0000256" key="1">
    <source>
        <dbReference type="SAM" id="Phobius"/>
    </source>
</evidence>
<reference evidence="2 3" key="1">
    <citation type="submission" date="2021-10" db="EMBL/GenBank/DDBJ databases">
        <title>Draft genome of Aestuariibacter halophilus JC2043.</title>
        <authorList>
            <person name="Emsley S.A."/>
            <person name="Pfannmuller K.M."/>
            <person name="Ushijima B."/>
            <person name="Saw J.H."/>
            <person name="Videau P."/>
        </authorList>
    </citation>
    <scope>NUCLEOTIDE SEQUENCE [LARGE SCALE GENOMIC DNA]</scope>
    <source>
        <strain evidence="2 3">JC2043</strain>
    </source>
</reference>
<gene>
    <name evidence="2" type="ORF">LJ739_08525</name>
</gene>
<keyword evidence="1" id="KW-0812">Transmembrane</keyword>
<proteinExistence type="predicted"/>
<keyword evidence="1" id="KW-1133">Transmembrane helix</keyword>
<dbReference type="InterPro" id="IPR019253">
    <property type="entry name" value="DUF2244_TM"/>
</dbReference>
<feature type="transmembrane region" description="Helical" evidence="1">
    <location>
        <begin position="28"/>
        <end position="44"/>
    </location>
</feature>
<accession>A0ABS8G6Y3</accession>
<feature type="transmembrane region" description="Helical" evidence="1">
    <location>
        <begin position="50"/>
        <end position="68"/>
    </location>
</feature>
<dbReference type="Pfam" id="PF10003">
    <property type="entry name" value="DUF2244"/>
    <property type="match status" value="1"/>
</dbReference>
<protein>
    <submittedName>
        <fullName evidence="2">DUF2244 domain-containing protein</fullName>
    </submittedName>
</protein>
<evidence type="ECO:0000313" key="2">
    <source>
        <dbReference type="EMBL" id="MCC2616283.1"/>
    </source>
</evidence>
<sequence>MVTVHADTQETVIVLTPNRSASWSQTKILLWILCPFVLLVALAWSLSGAWLILPFAGLEVGLLSYLMYRVSQQSYRREVITITANDIRVQQGLRYPNRLWRLPVPDTYLHVAQGALHHDLPDLTLSAGQIRLPIGRFLNQPDRLETRQQLAQAGLMVCCNRWWQQ</sequence>